<dbReference type="AlphaFoldDB" id="A0A372JDB1"/>
<comment type="pathway">
    <text evidence="1">Amino-acid biosynthesis; L-asparagine biosynthesis; L-asparagine from L-aspartate (L-Gln route): step 1/1.</text>
</comment>
<evidence type="ECO:0000313" key="6">
    <source>
        <dbReference type="EMBL" id="RFU37950.1"/>
    </source>
</evidence>
<dbReference type="GO" id="GO:0004066">
    <property type="term" value="F:asparagine synthase (glutamine-hydrolyzing) activity"/>
    <property type="evidence" value="ECO:0007669"/>
    <property type="project" value="UniProtKB-EC"/>
</dbReference>
<evidence type="ECO:0000256" key="1">
    <source>
        <dbReference type="ARBA" id="ARBA00005187"/>
    </source>
</evidence>
<protein>
    <recommendedName>
        <fullName evidence="2">asparagine synthase (glutamine-hydrolyzing)</fullName>
        <ecNumber evidence="2">6.3.5.4</ecNumber>
    </recommendedName>
</protein>
<evidence type="ECO:0000256" key="2">
    <source>
        <dbReference type="ARBA" id="ARBA00012737"/>
    </source>
</evidence>
<accession>A0A372JDB1</accession>
<dbReference type="EC" id="6.3.5.4" evidence="2"/>
<dbReference type="Pfam" id="PF00733">
    <property type="entry name" value="Asn_synthase"/>
    <property type="match status" value="1"/>
</dbReference>
<organism evidence="6 7">
    <name type="scientific">Actinomadura logoneensis</name>
    <dbReference type="NCBI Taxonomy" id="2293572"/>
    <lineage>
        <taxon>Bacteria</taxon>
        <taxon>Bacillati</taxon>
        <taxon>Actinomycetota</taxon>
        <taxon>Actinomycetes</taxon>
        <taxon>Streptosporangiales</taxon>
        <taxon>Thermomonosporaceae</taxon>
        <taxon>Actinomadura</taxon>
    </lineage>
</organism>
<evidence type="ECO:0000256" key="4">
    <source>
        <dbReference type="ARBA" id="ARBA00048741"/>
    </source>
</evidence>
<dbReference type="InterPro" id="IPR001962">
    <property type="entry name" value="Asn_synthase"/>
</dbReference>
<keyword evidence="3" id="KW-0028">Amino-acid biosynthesis</keyword>
<dbReference type="PANTHER" id="PTHR43284">
    <property type="entry name" value="ASPARAGINE SYNTHETASE (GLUTAMINE-HYDROLYZING)"/>
    <property type="match status" value="1"/>
</dbReference>
<sequence>MMQFYVFPDSPPGAAIAGSLCARWPDARVLPHHSERPWIVGRWRDDELVWAAAGARRIALLGRVPAGVPRLAEYLGRREPGASADVRREVPGSFHTVAATDGVVFVQGDLATVREVFHGRVRGVTVAADRPDGLAELTGAGIDEAALAVRLLAPAAPWPLSEDCLWEGIRALPPGGHLRIGPDGRARVRPGPPLPMPDVPLAEGARHVRQALTEAVRVRTDGRATVSADLSGGMDSTSVCFLAAGRVERLLTVMCESSDAGSDDGHWAALAAESMPGAEHTRYRAQDLPRCFAGLLDTDDDLEAPLAVVHARAMTLEQARELAAAGSSRHLTGHGGDELFHTSPGYYHDLLRRHPLRAIGRLRAAQAVHRWKTGPALAALLDRTSFSGWLGYEVGRDLRSPVRGVNATPVSGWGPAYRMPGWATPEAVDSVRRSLRAAARDRAPLSPLRGQHLTLQQLRHSGEMVRRIDRLSARHGVAMEAPFLDERVVRAALSLDYADCLRADRYKPALVEAMRGIVPDGSLGRRSKAEFSADIYLGLREHRRELLELCDGMRLDALGLVDAAALRATLVNLPPSSLDLVPLLGTLGCEVWLRSVAAARPRSRAARVAAGYRSEVEAGR</sequence>
<evidence type="ECO:0000313" key="7">
    <source>
        <dbReference type="Proteomes" id="UP000261811"/>
    </source>
</evidence>
<dbReference type="PANTHER" id="PTHR43284:SF1">
    <property type="entry name" value="ASPARAGINE SYNTHETASE"/>
    <property type="match status" value="1"/>
</dbReference>
<dbReference type="Proteomes" id="UP000261811">
    <property type="component" value="Unassembled WGS sequence"/>
</dbReference>
<keyword evidence="7" id="KW-1185">Reference proteome</keyword>
<reference evidence="6 7" key="1">
    <citation type="submission" date="2018-08" db="EMBL/GenBank/DDBJ databases">
        <title>Actinomadura jelena sp. nov., a novel Actinomycete isolated from soil in Chad.</title>
        <authorList>
            <person name="Shi L."/>
        </authorList>
    </citation>
    <scope>NUCLEOTIDE SEQUENCE [LARGE SCALE GENOMIC DNA]</scope>
    <source>
        <strain evidence="6 7">NEAU-G17</strain>
    </source>
</reference>
<gene>
    <name evidence="6" type="ORF">DZF91_30200</name>
</gene>
<dbReference type="SUPFAM" id="SSF52402">
    <property type="entry name" value="Adenine nucleotide alpha hydrolases-like"/>
    <property type="match status" value="1"/>
</dbReference>
<proteinExistence type="predicted"/>
<dbReference type="InterPro" id="IPR014729">
    <property type="entry name" value="Rossmann-like_a/b/a_fold"/>
</dbReference>
<dbReference type="EMBL" id="QURH01000896">
    <property type="protein sequence ID" value="RFU37950.1"/>
    <property type="molecule type" value="Genomic_DNA"/>
</dbReference>
<comment type="caution">
    <text evidence="6">The sequence shown here is derived from an EMBL/GenBank/DDBJ whole genome shotgun (WGS) entry which is preliminary data.</text>
</comment>
<evidence type="ECO:0000259" key="5">
    <source>
        <dbReference type="Pfam" id="PF00733"/>
    </source>
</evidence>
<dbReference type="InterPro" id="IPR051786">
    <property type="entry name" value="ASN_synthetase/amidase"/>
</dbReference>
<name>A0A372JDB1_9ACTN</name>
<comment type="catalytic activity">
    <reaction evidence="4">
        <text>L-aspartate + L-glutamine + ATP + H2O = L-asparagine + L-glutamate + AMP + diphosphate + H(+)</text>
        <dbReference type="Rhea" id="RHEA:12228"/>
        <dbReference type="ChEBI" id="CHEBI:15377"/>
        <dbReference type="ChEBI" id="CHEBI:15378"/>
        <dbReference type="ChEBI" id="CHEBI:29985"/>
        <dbReference type="ChEBI" id="CHEBI:29991"/>
        <dbReference type="ChEBI" id="CHEBI:30616"/>
        <dbReference type="ChEBI" id="CHEBI:33019"/>
        <dbReference type="ChEBI" id="CHEBI:58048"/>
        <dbReference type="ChEBI" id="CHEBI:58359"/>
        <dbReference type="ChEBI" id="CHEBI:456215"/>
        <dbReference type="EC" id="6.3.5.4"/>
    </reaction>
</comment>
<keyword evidence="3" id="KW-0061">Asparagine biosynthesis</keyword>
<evidence type="ECO:0000256" key="3">
    <source>
        <dbReference type="ARBA" id="ARBA00022888"/>
    </source>
</evidence>
<dbReference type="Gene3D" id="3.40.50.620">
    <property type="entry name" value="HUPs"/>
    <property type="match status" value="2"/>
</dbReference>
<feature type="domain" description="Asparagine synthetase" evidence="5">
    <location>
        <begin position="207"/>
        <end position="593"/>
    </location>
</feature>
<dbReference type="GO" id="GO:0006529">
    <property type="term" value="P:asparagine biosynthetic process"/>
    <property type="evidence" value="ECO:0007669"/>
    <property type="project" value="UniProtKB-KW"/>
</dbReference>